<accession>A0A9P6XEU6</accession>
<evidence type="ECO:0000313" key="9">
    <source>
        <dbReference type="Proteomes" id="UP000716291"/>
    </source>
</evidence>
<dbReference type="CDD" id="cd11041">
    <property type="entry name" value="CYP503A1-like"/>
    <property type="match status" value="1"/>
</dbReference>
<dbReference type="PRINTS" id="PR00465">
    <property type="entry name" value="EP450IV"/>
</dbReference>
<evidence type="ECO:0000256" key="1">
    <source>
        <dbReference type="ARBA" id="ARBA00001971"/>
    </source>
</evidence>
<reference evidence="8" key="1">
    <citation type="journal article" date="2020" name="Microb. Genom.">
        <title>Genetic diversity of clinical and environmental Mucorales isolates obtained from an investigation of mucormycosis cases among solid organ transplant recipients.</title>
        <authorList>
            <person name="Nguyen M.H."/>
            <person name="Kaul D."/>
            <person name="Muto C."/>
            <person name="Cheng S.J."/>
            <person name="Richter R.A."/>
            <person name="Bruno V.M."/>
            <person name="Liu G."/>
            <person name="Beyhan S."/>
            <person name="Sundermann A.J."/>
            <person name="Mounaud S."/>
            <person name="Pasculle A.W."/>
            <person name="Nierman W.C."/>
            <person name="Driscoll E."/>
            <person name="Cumbie R."/>
            <person name="Clancy C.J."/>
            <person name="Dupont C.L."/>
        </authorList>
    </citation>
    <scope>NUCLEOTIDE SEQUENCE</scope>
    <source>
        <strain evidence="8">GL11</strain>
    </source>
</reference>
<evidence type="ECO:0000256" key="6">
    <source>
        <dbReference type="RuleBase" id="RU000461"/>
    </source>
</evidence>
<keyword evidence="6" id="KW-0560">Oxidoreductase</keyword>
<protein>
    <recommendedName>
        <fullName evidence="10">Cytochrome P450</fullName>
    </recommendedName>
</protein>
<keyword evidence="4 5" id="KW-0408">Iron</keyword>
<dbReference type="InterPro" id="IPR001128">
    <property type="entry name" value="Cyt_P450"/>
</dbReference>
<comment type="similarity">
    <text evidence="2 6">Belongs to the cytochrome P450 family.</text>
</comment>
<gene>
    <name evidence="8" type="ORF">G6F64_003553</name>
</gene>
<feature type="transmembrane region" description="Helical" evidence="7">
    <location>
        <begin position="12"/>
        <end position="34"/>
    </location>
</feature>
<dbReference type="GO" id="GO:0004497">
    <property type="term" value="F:monooxygenase activity"/>
    <property type="evidence" value="ECO:0007669"/>
    <property type="project" value="UniProtKB-KW"/>
</dbReference>
<dbReference type="GO" id="GO:0020037">
    <property type="term" value="F:heme binding"/>
    <property type="evidence" value="ECO:0007669"/>
    <property type="project" value="InterPro"/>
</dbReference>
<dbReference type="InterPro" id="IPR017972">
    <property type="entry name" value="Cyt_P450_CS"/>
</dbReference>
<dbReference type="InterPro" id="IPR002403">
    <property type="entry name" value="Cyt_P450_E_grp-IV"/>
</dbReference>
<evidence type="ECO:0000256" key="3">
    <source>
        <dbReference type="ARBA" id="ARBA00022723"/>
    </source>
</evidence>
<dbReference type="InterPro" id="IPR036396">
    <property type="entry name" value="Cyt_P450_sf"/>
</dbReference>
<evidence type="ECO:0000256" key="7">
    <source>
        <dbReference type="SAM" id="Phobius"/>
    </source>
</evidence>
<dbReference type="EMBL" id="JAANQT010000352">
    <property type="protein sequence ID" value="KAG1311771.1"/>
    <property type="molecule type" value="Genomic_DNA"/>
</dbReference>
<comment type="cofactor">
    <cofactor evidence="1 5">
        <name>heme</name>
        <dbReference type="ChEBI" id="CHEBI:30413"/>
    </cofactor>
</comment>
<evidence type="ECO:0000256" key="4">
    <source>
        <dbReference type="ARBA" id="ARBA00023004"/>
    </source>
</evidence>
<keyword evidence="7" id="KW-1133">Transmembrane helix</keyword>
<dbReference type="GO" id="GO:0016705">
    <property type="term" value="F:oxidoreductase activity, acting on paired donors, with incorporation or reduction of molecular oxygen"/>
    <property type="evidence" value="ECO:0007669"/>
    <property type="project" value="InterPro"/>
</dbReference>
<evidence type="ECO:0000313" key="8">
    <source>
        <dbReference type="EMBL" id="KAG1311771.1"/>
    </source>
</evidence>
<evidence type="ECO:0000256" key="2">
    <source>
        <dbReference type="ARBA" id="ARBA00010617"/>
    </source>
</evidence>
<sequence>MNSIVLDKKVEQICLSVGVLTAAIVLFKSTSFVFSNKSKNEIPLVPYKIPFVGSTMAYYKNTLEFTKKYSEKYGSVFRMHLHGQIVTVVGADDAPEVFTHPDLSFLAAQVEFLGKATASKSTKEDVLPTNVIQTSIVKHLTPNLDYYAPQSFEMLCKKAKSVLDAQKGPVIITDPLSFLRSLVSQYSARAFVGKELCSDPNLMNAFENAVTDIGKEMTPGFFRVIFPWWNKLYMKFVYPNAVSINKHRTLIKTALKSEIERKKTLDKKEPSSILEFILDQYPAEIDDDYLESLTTTILIFIFVGVHTTSMAVAQVLYRLVKHPEYTKELMEEQQEVLKSGYDSSAYSPSAYRKMVKLDSFIRESLRTRATGLALPHKNITNKNVVLRSGAIVRPGENVFINMWHVHTNEVNQENMKDTEQFQGFRFVGHDKSTTKPSHDFIAFGLGRRSCPGRWFAIQQIKGIISFLIINYDISAASEIKTPGVDGYAGSLSGSIQFQKKI</sequence>
<dbReference type="Pfam" id="PF00067">
    <property type="entry name" value="p450"/>
    <property type="match status" value="1"/>
</dbReference>
<keyword evidence="6" id="KW-0503">Monooxygenase</keyword>
<dbReference type="PANTHER" id="PTHR46206">
    <property type="entry name" value="CYTOCHROME P450"/>
    <property type="match status" value="1"/>
</dbReference>
<keyword evidence="7" id="KW-0472">Membrane</keyword>
<evidence type="ECO:0008006" key="10">
    <source>
        <dbReference type="Google" id="ProtNLM"/>
    </source>
</evidence>
<dbReference type="GO" id="GO:0005506">
    <property type="term" value="F:iron ion binding"/>
    <property type="evidence" value="ECO:0007669"/>
    <property type="project" value="InterPro"/>
</dbReference>
<keyword evidence="7" id="KW-0812">Transmembrane</keyword>
<organism evidence="8 9">
    <name type="scientific">Rhizopus oryzae</name>
    <name type="common">Mucormycosis agent</name>
    <name type="synonym">Rhizopus arrhizus var. delemar</name>
    <dbReference type="NCBI Taxonomy" id="64495"/>
    <lineage>
        <taxon>Eukaryota</taxon>
        <taxon>Fungi</taxon>
        <taxon>Fungi incertae sedis</taxon>
        <taxon>Mucoromycota</taxon>
        <taxon>Mucoromycotina</taxon>
        <taxon>Mucoromycetes</taxon>
        <taxon>Mucorales</taxon>
        <taxon>Mucorineae</taxon>
        <taxon>Rhizopodaceae</taxon>
        <taxon>Rhizopus</taxon>
    </lineage>
</organism>
<dbReference type="Proteomes" id="UP000716291">
    <property type="component" value="Unassembled WGS sequence"/>
</dbReference>
<dbReference type="Gene3D" id="1.10.630.10">
    <property type="entry name" value="Cytochrome P450"/>
    <property type="match status" value="1"/>
</dbReference>
<proteinExistence type="inferred from homology"/>
<dbReference type="PANTHER" id="PTHR46206:SF7">
    <property type="entry name" value="P450, PUTATIVE (EUROFUNG)-RELATED"/>
    <property type="match status" value="1"/>
</dbReference>
<dbReference type="OrthoDB" id="1844152at2759"/>
<name>A0A9P6XEU6_RHIOR</name>
<evidence type="ECO:0000256" key="5">
    <source>
        <dbReference type="PIRSR" id="PIRSR602403-1"/>
    </source>
</evidence>
<dbReference type="SUPFAM" id="SSF48264">
    <property type="entry name" value="Cytochrome P450"/>
    <property type="match status" value="1"/>
</dbReference>
<comment type="caution">
    <text evidence="8">The sequence shown here is derived from an EMBL/GenBank/DDBJ whole genome shotgun (WGS) entry which is preliminary data.</text>
</comment>
<keyword evidence="5 6" id="KW-0349">Heme</keyword>
<dbReference type="PROSITE" id="PS00086">
    <property type="entry name" value="CYTOCHROME_P450"/>
    <property type="match status" value="1"/>
</dbReference>
<keyword evidence="3 5" id="KW-0479">Metal-binding</keyword>
<feature type="binding site" description="axial binding residue" evidence="5">
    <location>
        <position position="450"/>
    </location>
    <ligand>
        <name>heme</name>
        <dbReference type="ChEBI" id="CHEBI:30413"/>
    </ligand>
    <ligandPart>
        <name>Fe</name>
        <dbReference type="ChEBI" id="CHEBI:18248"/>
    </ligandPart>
</feature>
<dbReference type="AlphaFoldDB" id="A0A9P6XEU6"/>
<keyword evidence="9" id="KW-1185">Reference proteome</keyword>